<dbReference type="InterPro" id="IPR025657">
    <property type="entry name" value="RadC_JAB"/>
</dbReference>
<comment type="caution">
    <text evidence="8">The sequence shown here is derived from an EMBL/GenBank/DDBJ whole genome shotgun (WGS) entry which is preliminary data.</text>
</comment>
<organism evidence="8 9">
    <name type="scientific">Candidatus Nomurabacteria bacterium RIFCSPHIGHO2_01_FULL_42_16</name>
    <dbReference type="NCBI Taxonomy" id="1801743"/>
    <lineage>
        <taxon>Bacteria</taxon>
        <taxon>Candidatus Nomuraibacteriota</taxon>
    </lineage>
</organism>
<dbReference type="PROSITE" id="PS50249">
    <property type="entry name" value="MPN"/>
    <property type="match status" value="1"/>
</dbReference>
<dbReference type="InterPro" id="IPR046778">
    <property type="entry name" value="UPF0758_N"/>
</dbReference>
<dbReference type="Pfam" id="PF20582">
    <property type="entry name" value="UPF0758_N"/>
    <property type="match status" value="1"/>
</dbReference>
<evidence type="ECO:0000256" key="5">
    <source>
        <dbReference type="ARBA" id="ARBA00023049"/>
    </source>
</evidence>
<evidence type="ECO:0000256" key="1">
    <source>
        <dbReference type="ARBA" id="ARBA00022670"/>
    </source>
</evidence>
<evidence type="ECO:0000313" key="8">
    <source>
        <dbReference type="EMBL" id="OGI69208.1"/>
    </source>
</evidence>
<dbReference type="Gene3D" id="3.40.140.10">
    <property type="entry name" value="Cytidine Deaminase, domain 2"/>
    <property type="match status" value="1"/>
</dbReference>
<evidence type="ECO:0000256" key="2">
    <source>
        <dbReference type="ARBA" id="ARBA00022723"/>
    </source>
</evidence>
<name>A0A1F6VI17_9BACT</name>
<dbReference type="PANTHER" id="PTHR30471:SF3">
    <property type="entry name" value="UPF0758 PROTEIN YEES-RELATED"/>
    <property type="match status" value="1"/>
</dbReference>
<dbReference type="STRING" id="1801743.A2824_01290"/>
<dbReference type="AlphaFoldDB" id="A0A1F6VI17"/>
<dbReference type="GO" id="GO:0006508">
    <property type="term" value="P:proteolysis"/>
    <property type="evidence" value="ECO:0007669"/>
    <property type="project" value="UniProtKB-KW"/>
</dbReference>
<protein>
    <recommendedName>
        <fullName evidence="7">MPN domain-containing protein</fullName>
    </recommendedName>
</protein>
<keyword evidence="1" id="KW-0645">Protease</keyword>
<dbReference type="EMBL" id="MFTT01000031">
    <property type="protein sequence ID" value="OGI69208.1"/>
    <property type="molecule type" value="Genomic_DNA"/>
</dbReference>
<dbReference type="InterPro" id="IPR037518">
    <property type="entry name" value="MPN"/>
</dbReference>
<evidence type="ECO:0000256" key="4">
    <source>
        <dbReference type="ARBA" id="ARBA00022833"/>
    </source>
</evidence>
<sequence length="218" mass="24590">MSTEDKPREKLIKFGPEPLSSNELLAIILNVGTKKEDVMNMVSRIFKEYGDKNLINQTNPKVLEKELGIPLIKACQIVACFALGKRFFQKENKTSATIRTAKEVYNYLKDMRDLPKEHLRGIYLNSRYKVIHDEVISIGTLTSNIVHPREVFKPALEYSATAVILAHNHPSGSTKPSTDDILVTKQLIETGKILGVELLDHIIITKNSFASIKADYHD</sequence>
<dbReference type="Proteomes" id="UP000178059">
    <property type="component" value="Unassembled WGS sequence"/>
</dbReference>
<dbReference type="PANTHER" id="PTHR30471">
    <property type="entry name" value="DNA REPAIR PROTEIN RADC"/>
    <property type="match status" value="1"/>
</dbReference>
<reference evidence="8 9" key="1">
    <citation type="journal article" date="2016" name="Nat. Commun.">
        <title>Thousands of microbial genomes shed light on interconnected biogeochemical processes in an aquifer system.</title>
        <authorList>
            <person name="Anantharaman K."/>
            <person name="Brown C.T."/>
            <person name="Hug L.A."/>
            <person name="Sharon I."/>
            <person name="Castelle C.J."/>
            <person name="Probst A.J."/>
            <person name="Thomas B.C."/>
            <person name="Singh A."/>
            <person name="Wilkins M.J."/>
            <person name="Karaoz U."/>
            <person name="Brodie E.L."/>
            <person name="Williams K.H."/>
            <person name="Hubbard S.S."/>
            <person name="Banfield J.F."/>
        </authorList>
    </citation>
    <scope>NUCLEOTIDE SEQUENCE [LARGE SCALE GENOMIC DNA]</scope>
</reference>
<dbReference type="CDD" id="cd08071">
    <property type="entry name" value="MPN_DUF2466"/>
    <property type="match status" value="1"/>
</dbReference>
<evidence type="ECO:0000259" key="7">
    <source>
        <dbReference type="PROSITE" id="PS50249"/>
    </source>
</evidence>
<proteinExistence type="inferred from homology"/>
<dbReference type="GO" id="GO:0046872">
    <property type="term" value="F:metal ion binding"/>
    <property type="evidence" value="ECO:0007669"/>
    <property type="project" value="UniProtKB-KW"/>
</dbReference>
<comment type="similarity">
    <text evidence="6">Belongs to the UPF0758 family.</text>
</comment>
<dbReference type="InterPro" id="IPR001405">
    <property type="entry name" value="UPF0758"/>
</dbReference>
<dbReference type="PROSITE" id="PS01302">
    <property type="entry name" value="UPF0758"/>
    <property type="match status" value="1"/>
</dbReference>
<dbReference type="Pfam" id="PF04002">
    <property type="entry name" value="RadC"/>
    <property type="match status" value="1"/>
</dbReference>
<keyword evidence="4" id="KW-0862">Zinc</keyword>
<dbReference type="InterPro" id="IPR020891">
    <property type="entry name" value="UPF0758_CS"/>
</dbReference>
<dbReference type="GO" id="GO:0008237">
    <property type="term" value="F:metallopeptidase activity"/>
    <property type="evidence" value="ECO:0007669"/>
    <property type="project" value="UniProtKB-KW"/>
</dbReference>
<keyword evidence="3" id="KW-0378">Hydrolase</keyword>
<gene>
    <name evidence="8" type="ORF">A2824_01290</name>
</gene>
<keyword evidence="2" id="KW-0479">Metal-binding</keyword>
<dbReference type="NCBIfam" id="TIGR00608">
    <property type="entry name" value="radc"/>
    <property type="match status" value="1"/>
</dbReference>
<evidence type="ECO:0000256" key="3">
    <source>
        <dbReference type="ARBA" id="ARBA00022801"/>
    </source>
</evidence>
<keyword evidence="5" id="KW-0482">Metalloprotease</keyword>
<accession>A0A1F6VI17</accession>
<feature type="domain" description="MPN" evidence="7">
    <location>
        <begin position="97"/>
        <end position="218"/>
    </location>
</feature>
<dbReference type="NCBIfam" id="NF000642">
    <property type="entry name" value="PRK00024.1"/>
    <property type="match status" value="1"/>
</dbReference>
<evidence type="ECO:0000256" key="6">
    <source>
        <dbReference type="RuleBase" id="RU003797"/>
    </source>
</evidence>
<evidence type="ECO:0000313" key="9">
    <source>
        <dbReference type="Proteomes" id="UP000178059"/>
    </source>
</evidence>